<feature type="transmembrane region" description="Helical" evidence="7">
    <location>
        <begin position="423"/>
        <end position="446"/>
    </location>
</feature>
<evidence type="ECO:0000256" key="5">
    <source>
        <dbReference type="ARBA" id="ARBA00023136"/>
    </source>
</evidence>
<evidence type="ECO:0000256" key="6">
    <source>
        <dbReference type="ARBA" id="ARBA00038076"/>
    </source>
</evidence>
<dbReference type="AlphaFoldDB" id="A0A1M5KJY0"/>
<keyword evidence="2" id="KW-1003">Cell membrane</keyword>
<evidence type="ECO:0000256" key="7">
    <source>
        <dbReference type="SAM" id="Phobius"/>
    </source>
</evidence>
<dbReference type="EMBL" id="FQWS01000001">
    <property type="protein sequence ID" value="SHG52970.1"/>
    <property type="molecule type" value="Genomic_DNA"/>
</dbReference>
<feature type="domain" description="ABC3 transporter permease C-terminal" evidence="8">
    <location>
        <begin position="289"/>
        <end position="406"/>
    </location>
</feature>
<keyword evidence="5 7" id="KW-0472">Membrane</keyword>
<protein>
    <submittedName>
        <fullName evidence="10">Putative ABC transport system permease protein</fullName>
    </submittedName>
</protein>
<dbReference type="STRING" id="1089305.SAMN05444148_0353"/>
<feature type="domain" description="MacB-like periplasmic core" evidence="9">
    <location>
        <begin position="20"/>
        <end position="236"/>
    </location>
</feature>
<dbReference type="RefSeq" id="WP_073082198.1">
    <property type="nucleotide sequence ID" value="NZ_FQWS01000001.1"/>
</dbReference>
<accession>A0A1M5KJY0</accession>
<dbReference type="OrthoDB" id="8740261at2"/>
<dbReference type="Pfam" id="PF12704">
    <property type="entry name" value="MacB_PCD"/>
    <property type="match status" value="1"/>
</dbReference>
<dbReference type="GO" id="GO:0022857">
    <property type="term" value="F:transmembrane transporter activity"/>
    <property type="evidence" value="ECO:0007669"/>
    <property type="project" value="TreeGrafter"/>
</dbReference>
<feature type="transmembrane region" description="Helical" evidence="7">
    <location>
        <begin position="758"/>
        <end position="781"/>
    </location>
</feature>
<feature type="transmembrane region" description="Helical" evidence="7">
    <location>
        <begin position="377"/>
        <end position="402"/>
    </location>
</feature>
<gene>
    <name evidence="10" type="ORF">SAMN05444148_0353</name>
</gene>
<comment type="similarity">
    <text evidence="6">Belongs to the ABC-4 integral membrane protein family.</text>
</comment>
<name>A0A1M5KJY0_9FLAO</name>
<evidence type="ECO:0000256" key="3">
    <source>
        <dbReference type="ARBA" id="ARBA00022692"/>
    </source>
</evidence>
<dbReference type="Pfam" id="PF02687">
    <property type="entry name" value="FtsX"/>
    <property type="match status" value="2"/>
</dbReference>
<feature type="transmembrane region" description="Helical" evidence="7">
    <location>
        <begin position="675"/>
        <end position="697"/>
    </location>
</feature>
<dbReference type="PANTHER" id="PTHR30572:SF4">
    <property type="entry name" value="ABC TRANSPORTER PERMEASE YTRF"/>
    <property type="match status" value="1"/>
</dbReference>
<evidence type="ECO:0000256" key="4">
    <source>
        <dbReference type="ARBA" id="ARBA00022989"/>
    </source>
</evidence>
<keyword evidence="11" id="KW-1185">Reference proteome</keyword>
<comment type="subcellular location">
    <subcellularLocation>
        <location evidence="1">Cell membrane</location>
        <topology evidence="1">Multi-pass membrane protein</topology>
    </subcellularLocation>
</comment>
<dbReference type="Proteomes" id="UP000184522">
    <property type="component" value="Unassembled WGS sequence"/>
</dbReference>
<feature type="transmembrane region" description="Helical" evidence="7">
    <location>
        <begin position="283"/>
        <end position="305"/>
    </location>
</feature>
<reference evidence="11" key="1">
    <citation type="submission" date="2016-11" db="EMBL/GenBank/DDBJ databases">
        <authorList>
            <person name="Varghese N."/>
            <person name="Submissions S."/>
        </authorList>
    </citation>
    <scope>NUCLEOTIDE SEQUENCE [LARGE SCALE GENOMIC DNA]</scope>
    <source>
        <strain evidence="11">DSM 25330</strain>
    </source>
</reference>
<evidence type="ECO:0000256" key="2">
    <source>
        <dbReference type="ARBA" id="ARBA00022475"/>
    </source>
</evidence>
<organism evidence="10 11">
    <name type="scientific">Winogradskyella jejuensis</name>
    <dbReference type="NCBI Taxonomy" id="1089305"/>
    <lineage>
        <taxon>Bacteria</taxon>
        <taxon>Pseudomonadati</taxon>
        <taxon>Bacteroidota</taxon>
        <taxon>Flavobacteriia</taxon>
        <taxon>Flavobacteriales</taxon>
        <taxon>Flavobacteriaceae</taxon>
        <taxon>Winogradskyella</taxon>
    </lineage>
</organism>
<feature type="transmembrane region" description="Helical" evidence="7">
    <location>
        <begin position="21"/>
        <end position="41"/>
    </location>
</feature>
<sequence length="795" mass="90650">MIKNYFKIAWRSLVKNKVYSFINLSGLTIGMTCFILIAFYIQFESSFDKHIKDSDRIYRIVQQQKGNDYKGTDYFALAPLPLTTAIKQDFPEVESITNLDIWDTLIVNDNVSFSERGLFTTMSFFDVFNTPILEGDGKEALRESNTILLTESLAKKIFGEAPSIGKTVIHNKELLTVSGIVADPPKNQHFTYSFITSLKKNSPYDNDLTDWVSNNYYGYLKLGEGQDYEVLEKKISSYEDITKPAYKANGFQFYPKFSLQPLEDIHLYSQMNMEIETNGDIKYIYFFALLAIIILVLASVNYMNLATSRSAHRTKEVGVFKTLGARKQNLVFQYLSESIILTLFSFVVAFLLVVLLLPEFNKLLGKNILFNFFANGWLLVGMLFIAVLVGCLSGLYPAVFLSKINPVAALKGVSFKNHNSKSLLRNTLVVGQFIAAITLITGSIIISQQLEFIQEKKLGFNKEHIMHVSYFNEEIYNKEGVIRDALLNHPNINKVSISNQLPINVTSQGPIDVWEDNIDKQQLYVYRTYVDYEFLDLFEMNIVEGRGFSKEIASDSTDAYMLNEAALKKLGWKTAVGKKFDRGTVIGVVEDFHLQTFNLSIEPLYIRMRRERWNKNNGQIILKVKNLNKIENTIAFIEKTIKSVAPLDIVEVEFMDDTYLKLYEEEERLSKAFNLFSLLALFIAGMGLFGLVSFQVFQRTKEIGVRKVLGSTVFDIVKLVSKEFLKLILVAFIVATPMAYVLMSKWLQDYIYRIEIEWWVFACAGFIAVSIALITVILQVFKAATANPINALKTE</sequence>
<feature type="domain" description="ABC3 transporter permease C-terminal" evidence="8">
    <location>
        <begin position="674"/>
        <end position="788"/>
    </location>
</feature>
<dbReference type="PANTHER" id="PTHR30572">
    <property type="entry name" value="MEMBRANE COMPONENT OF TRANSPORTER-RELATED"/>
    <property type="match status" value="1"/>
</dbReference>
<evidence type="ECO:0000259" key="9">
    <source>
        <dbReference type="Pfam" id="PF12704"/>
    </source>
</evidence>
<feature type="transmembrane region" description="Helical" evidence="7">
    <location>
        <begin position="334"/>
        <end position="357"/>
    </location>
</feature>
<evidence type="ECO:0000256" key="1">
    <source>
        <dbReference type="ARBA" id="ARBA00004651"/>
    </source>
</evidence>
<evidence type="ECO:0000259" key="8">
    <source>
        <dbReference type="Pfam" id="PF02687"/>
    </source>
</evidence>
<proteinExistence type="inferred from homology"/>
<dbReference type="InterPro" id="IPR003838">
    <property type="entry name" value="ABC3_permease_C"/>
</dbReference>
<keyword evidence="4 7" id="KW-1133">Transmembrane helix</keyword>
<dbReference type="InterPro" id="IPR050250">
    <property type="entry name" value="Macrolide_Exporter_MacB"/>
</dbReference>
<dbReference type="InterPro" id="IPR025857">
    <property type="entry name" value="MacB_PCD"/>
</dbReference>
<evidence type="ECO:0000313" key="10">
    <source>
        <dbReference type="EMBL" id="SHG52970.1"/>
    </source>
</evidence>
<evidence type="ECO:0000313" key="11">
    <source>
        <dbReference type="Proteomes" id="UP000184522"/>
    </source>
</evidence>
<feature type="transmembrane region" description="Helical" evidence="7">
    <location>
        <begin position="724"/>
        <end position="743"/>
    </location>
</feature>
<keyword evidence="3 7" id="KW-0812">Transmembrane</keyword>
<dbReference type="GO" id="GO:0005886">
    <property type="term" value="C:plasma membrane"/>
    <property type="evidence" value="ECO:0007669"/>
    <property type="project" value="UniProtKB-SubCell"/>
</dbReference>